<feature type="transmembrane region" description="Helical" evidence="10">
    <location>
        <begin position="364"/>
        <end position="386"/>
    </location>
</feature>
<feature type="transmembrane region" description="Helical" evidence="10">
    <location>
        <begin position="143"/>
        <end position="162"/>
    </location>
</feature>
<keyword evidence="4" id="KW-1003">Cell membrane</keyword>
<feature type="transmembrane region" description="Helical" evidence="10">
    <location>
        <begin position="257"/>
        <end position="276"/>
    </location>
</feature>
<feature type="transmembrane region" description="Helical" evidence="10">
    <location>
        <begin position="30"/>
        <end position="51"/>
    </location>
</feature>
<dbReference type="EMBL" id="NXIF01000038">
    <property type="protein sequence ID" value="PKI80333.1"/>
    <property type="molecule type" value="Genomic_DNA"/>
</dbReference>
<dbReference type="PIRSF" id="PIRSF006603">
    <property type="entry name" value="DinF"/>
    <property type="match status" value="1"/>
</dbReference>
<evidence type="ECO:0000256" key="8">
    <source>
        <dbReference type="ARBA" id="ARBA00023136"/>
    </source>
</evidence>
<accession>A0A2N1J1A5</accession>
<proteinExistence type="predicted"/>
<keyword evidence="2" id="KW-0813">Transport</keyword>
<feature type="transmembrane region" description="Helical" evidence="10">
    <location>
        <begin position="334"/>
        <end position="352"/>
    </location>
</feature>
<name>A0A2N1J1A5_9BACT</name>
<dbReference type="Pfam" id="PF01554">
    <property type="entry name" value="MatE"/>
    <property type="match status" value="2"/>
</dbReference>
<feature type="transmembrane region" description="Helical" evidence="10">
    <location>
        <begin position="168"/>
        <end position="188"/>
    </location>
</feature>
<evidence type="ECO:0000256" key="7">
    <source>
        <dbReference type="ARBA" id="ARBA00023065"/>
    </source>
</evidence>
<dbReference type="InterPro" id="IPR050222">
    <property type="entry name" value="MATE_MdtK"/>
</dbReference>
<dbReference type="NCBIfam" id="TIGR00797">
    <property type="entry name" value="matE"/>
    <property type="match status" value="1"/>
</dbReference>
<dbReference type="InterPro" id="IPR002528">
    <property type="entry name" value="MATE_fam"/>
</dbReference>
<comment type="caution">
    <text evidence="11">The sequence shown here is derived from an EMBL/GenBank/DDBJ whole genome shotgun (WGS) entry which is preliminary data.</text>
</comment>
<keyword evidence="3" id="KW-0050">Antiport</keyword>
<feature type="transmembrane region" description="Helical" evidence="10">
    <location>
        <begin position="109"/>
        <end position="131"/>
    </location>
</feature>
<gene>
    <name evidence="11" type="ORF">CP960_10170</name>
</gene>
<evidence type="ECO:0000256" key="2">
    <source>
        <dbReference type="ARBA" id="ARBA00022448"/>
    </source>
</evidence>
<reference evidence="11 12" key="1">
    <citation type="submission" date="2017-09" db="EMBL/GenBank/DDBJ databases">
        <title>Genomics of the genus Arcobacter.</title>
        <authorList>
            <person name="Perez-Cataluna A."/>
            <person name="Figueras M.J."/>
            <person name="Salas-Masso N."/>
        </authorList>
    </citation>
    <scope>NUCLEOTIDE SEQUENCE [LARGE SCALE GENOMIC DNA]</scope>
    <source>
        <strain evidence="11 12">DSM 18005</strain>
    </source>
</reference>
<protein>
    <recommendedName>
        <fullName evidence="9">Multidrug-efflux transporter</fullName>
    </recommendedName>
</protein>
<dbReference type="AlphaFoldDB" id="A0A2N1J1A5"/>
<dbReference type="PANTHER" id="PTHR43298:SF2">
    <property type="entry name" value="FMN_FAD EXPORTER YEEO-RELATED"/>
    <property type="match status" value="1"/>
</dbReference>
<sequence>MFFNTMYNVVDTFYAGLISTQAISALSLSFMIFFTIIGLGYGFSSAITALIGNASGRSKRFLASLYAHKGIFFMQLIALALTLVGFLISPYLFTLLGASGAYMDMALDYINIILAGTIFFMTNFALNAILVSRGDTKSYRNTLIFGFFANLVLNPLFIYGFLFIPAMGIKGIALSTVLIQLLNALYLLRKVMDTKLVHFEKISYFFPHKKVYKQMINQGIPSSMNMLIMSIGSLILMYFVSLYGVKAVAGYGIGFRVEQIMLLPALGLSSAVLSLVSNNFGAKRFDRVQETVNKALKYGFIIATFGIIFLYIFGKTIVSQFDSDPIVIGFGYDYLVVEVLIFYAYVILFICVSTLQGIKKPKMIVYIGLYRQLIAKYAIAYVIVIWLALDYIYLWVGVLIMIYSAAIFAYFYTHKLLSKYKLPIK</sequence>
<keyword evidence="7" id="KW-0406">Ion transport</keyword>
<dbReference type="GO" id="GO:0015297">
    <property type="term" value="F:antiporter activity"/>
    <property type="evidence" value="ECO:0007669"/>
    <property type="project" value="UniProtKB-KW"/>
</dbReference>
<evidence type="ECO:0000313" key="11">
    <source>
        <dbReference type="EMBL" id="PKI80333.1"/>
    </source>
</evidence>
<evidence type="ECO:0000256" key="6">
    <source>
        <dbReference type="ARBA" id="ARBA00022989"/>
    </source>
</evidence>
<dbReference type="PANTHER" id="PTHR43298">
    <property type="entry name" value="MULTIDRUG RESISTANCE PROTEIN NORM-RELATED"/>
    <property type="match status" value="1"/>
</dbReference>
<dbReference type="GO" id="GO:0005886">
    <property type="term" value="C:plasma membrane"/>
    <property type="evidence" value="ECO:0007669"/>
    <property type="project" value="UniProtKB-SubCell"/>
</dbReference>
<keyword evidence="5 10" id="KW-0812">Transmembrane</keyword>
<evidence type="ECO:0000256" key="3">
    <source>
        <dbReference type="ARBA" id="ARBA00022449"/>
    </source>
</evidence>
<comment type="subcellular location">
    <subcellularLocation>
        <location evidence="1">Cell membrane</location>
        <topology evidence="1">Multi-pass membrane protein</topology>
    </subcellularLocation>
</comment>
<dbReference type="Proteomes" id="UP000233248">
    <property type="component" value="Unassembled WGS sequence"/>
</dbReference>
<evidence type="ECO:0000256" key="4">
    <source>
        <dbReference type="ARBA" id="ARBA00022475"/>
    </source>
</evidence>
<feature type="transmembrane region" description="Helical" evidence="10">
    <location>
        <begin position="296"/>
        <end position="314"/>
    </location>
</feature>
<dbReference type="InterPro" id="IPR048279">
    <property type="entry name" value="MdtK-like"/>
</dbReference>
<dbReference type="GO" id="GO:0006811">
    <property type="term" value="P:monoatomic ion transport"/>
    <property type="evidence" value="ECO:0007669"/>
    <property type="project" value="UniProtKB-KW"/>
</dbReference>
<dbReference type="OrthoDB" id="9805232at2"/>
<feature type="transmembrane region" description="Helical" evidence="10">
    <location>
        <begin position="392"/>
        <end position="412"/>
    </location>
</feature>
<dbReference type="GO" id="GO:0042910">
    <property type="term" value="F:xenobiotic transmembrane transporter activity"/>
    <property type="evidence" value="ECO:0007669"/>
    <property type="project" value="InterPro"/>
</dbReference>
<feature type="transmembrane region" description="Helical" evidence="10">
    <location>
        <begin position="72"/>
        <end position="97"/>
    </location>
</feature>
<evidence type="ECO:0000256" key="9">
    <source>
        <dbReference type="ARBA" id="ARBA00031636"/>
    </source>
</evidence>
<evidence type="ECO:0000256" key="5">
    <source>
        <dbReference type="ARBA" id="ARBA00022692"/>
    </source>
</evidence>
<organism evidence="11 12">
    <name type="scientific">Malaciobacter halophilus</name>
    <dbReference type="NCBI Taxonomy" id="197482"/>
    <lineage>
        <taxon>Bacteria</taxon>
        <taxon>Pseudomonadati</taxon>
        <taxon>Campylobacterota</taxon>
        <taxon>Epsilonproteobacteria</taxon>
        <taxon>Campylobacterales</taxon>
        <taxon>Arcobacteraceae</taxon>
        <taxon>Malaciobacter</taxon>
    </lineage>
</organism>
<evidence type="ECO:0000256" key="10">
    <source>
        <dbReference type="SAM" id="Phobius"/>
    </source>
</evidence>
<keyword evidence="12" id="KW-1185">Reference proteome</keyword>
<evidence type="ECO:0000313" key="12">
    <source>
        <dbReference type="Proteomes" id="UP000233248"/>
    </source>
</evidence>
<feature type="transmembrane region" description="Helical" evidence="10">
    <location>
        <begin position="224"/>
        <end position="245"/>
    </location>
</feature>
<keyword evidence="6 10" id="KW-1133">Transmembrane helix</keyword>
<keyword evidence="8 10" id="KW-0472">Membrane</keyword>
<evidence type="ECO:0000256" key="1">
    <source>
        <dbReference type="ARBA" id="ARBA00004651"/>
    </source>
</evidence>